<evidence type="ECO:0000313" key="2">
    <source>
        <dbReference type="EMBL" id="TAA20418.1"/>
    </source>
</evidence>
<name>A0A4Q8L589_9GAMM</name>
<keyword evidence="1" id="KW-0472">Membrane</keyword>
<keyword evidence="1" id="KW-1133">Transmembrane helix</keyword>
<accession>A0A4Q8L589</accession>
<protein>
    <submittedName>
        <fullName evidence="2">Uncharacterized protein</fullName>
    </submittedName>
</protein>
<evidence type="ECO:0000313" key="3">
    <source>
        <dbReference type="Proteomes" id="UP000292627"/>
    </source>
</evidence>
<dbReference type="EMBL" id="SHMC01000010">
    <property type="protein sequence ID" value="TAA20418.1"/>
    <property type="molecule type" value="Genomic_DNA"/>
</dbReference>
<gene>
    <name evidence="2" type="ORF">EA660_18725</name>
</gene>
<dbReference type="RefSeq" id="WP_130552980.1">
    <property type="nucleotide sequence ID" value="NZ_SHMC01000010.1"/>
</dbReference>
<dbReference type="Proteomes" id="UP000292627">
    <property type="component" value="Unassembled WGS sequence"/>
</dbReference>
<comment type="caution">
    <text evidence="2">The sequence shown here is derived from an EMBL/GenBank/DDBJ whole genome shotgun (WGS) entry which is preliminary data.</text>
</comment>
<keyword evidence="1" id="KW-0812">Transmembrane</keyword>
<sequence>MKHVAGTALTVLSTLLLGFYALILLLAPTKAFDGPDSRVVLVHAIGLAGLALAVVAVRELRRQRHEALRLKEDSEGFV</sequence>
<organism evidence="2 3">
    <name type="scientific">Pseudoxanthomonas winnipegensis</name>
    <dbReference type="NCBI Taxonomy" id="2480810"/>
    <lineage>
        <taxon>Bacteria</taxon>
        <taxon>Pseudomonadati</taxon>
        <taxon>Pseudomonadota</taxon>
        <taxon>Gammaproteobacteria</taxon>
        <taxon>Lysobacterales</taxon>
        <taxon>Lysobacteraceae</taxon>
        <taxon>Pseudoxanthomonas</taxon>
    </lineage>
</organism>
<dbReference type="AlphaFoldDB" id="A0A4Q8L589"/>
<reference evidence="2 3" key="1">
    <citation type="submission" date="2019-02" db="EMBL/GenBank/DDBJ databases">
        <title>WGS of Pseudoxanthomonas species novum from clinical isolates.</title>
        <authorList>
            <person name="Bernier A.-M."/>
            <person name="Bernard K."/>
            <person name="Vachon A."/>
        </authorList>
    </citation>
    <scope>NUCLEOTIDE SEQUENCE [LARGE SCALE GENOMIC DNA]</scope>
    <source>
        <strain evidence="2 3">NML171200</strain>
    </source>
</reference>
<proteinExistence type="predicted"/>
<feature type="transmembrane region" description="Helical" evidence="1">
    <location>
        <begin position="41"/>
        <end position="60"/>
    </location>
</feature>
<evidence type="ECO:0000256" key="1">
    <source>
        <dbReference type="SAM" id="Phobius"/>
    </source>
</evidence>